<evidence type="ECO:0000256" key="3">
    <source>
        <dbReference type="ARBA" id="ARBA00004964"/>
    </source>
</evidence>
<dbReference type="SUPFAM" id="SSF53756">
    <property type="entry name" value="UDP-Glycosyltransferase/glycogen phosphorylase"/>
    <property type="match status" value="1"/>
</dbReference>
<proteinExistence type="inferred from homology"/>
<keyword evidence="5 8" id="KW-0328">Glycosyltransferase</keyword>
<evidence type="ECO:0000256" key="5">
    <source>
        <dbReference type="ARBA" id="ARBA00022676"/>
    </source>
</evidence>
<dbReference type="HAMAP" id="MF_00484">
    <property type="entry name" value="Glycogen_synth"/>
    <property type="match status" value="1"/>
</dbReference>
<dbReference type="PANTHER" id="PTHR45825">
    <property type="entry name" value="GRANULE-BOUND STARCH SYNTHASE 1, CHLOROPLASTIC/AMYLOPLASTIC"/>
    <property type="match status" value="1"/>
</dbReference>
<keyword evidence="7 8" id="KW-0320">Glycogen biosynthesis</keyword>
<comment type="pathway">
    <text evidence="3 8">Glycan biosynthesis; glycogen biosynthesis.</text>
</comment>
<keyword evidence="12" id="KW-1185">Reference proteome</keyword>
<evidence type="ECO:0000313" key="12">
    <source>
        <dbReference type="Proteomes" id="UP001268683"/>
    </source>
</evidence>
<evidence type="ECO:0000256" key="7">
    <source>
        <dbReference type="ARBA" id="ARBA00023056"/>
    </source>
</evidence>
<evidence type="ECO:0000256" key="6">
    <source>
        <dbReference type="ARBA" id="ARBA00022679"/>
    </source>
</evidence>
<evidence type="ECO:0000313" key="11">
    <source>
        <dbReference type="EMBL" id="WND02188.1"/>
    </source>
</evidence>
<dbReference type="InterPro" id="IPR013534">
    <property type="entry name" value="Starch_synth_cat_dom"/>
</dbReference>
<dbReference type="KEGG" id="tmk:QGN29_11565"/>
<dbReference type="EC" id="2.4.1.21" evidence="8"/>
<evidence type="ECO:0000259" key="9">
    <source>
        <dbReference type="Pfam" id="PF00534"/>
    </source>
</evidence>
<dbReference type="GO" id="GO:0005829">
    <property type="term" value="C:cytosol"/>
    <property type="evidence" value="ECO:0007669"/>
    <property type="project" value="TreeGrafter"/>
</dbReference>
<dbReference type="GO" id="GO:0004373">
    <property type="term" value="F:alpha-1,4-glucan glucosyltransferase (UDP-glucose donor) activity"/>
    <property type="evidence" value="ECO:0007669"/>
    <property type="project" value="InterPro"/>
</dbReference>
<dbReference type="PANTHER" id="PTHR45825:SF11">
    <property type="entry name" value="ALPHA AMYLASE DOMAIN-CONTAINING PROTEIN"/>
    <property type="match status" value="1"/>
</dbReference>
<organism evidence="11 12">
    <name type="scientific">Temperatibacter marinus</name>
    <dbReference type="NCBI Taxonomy" id="1456591"/>
    <lineage>
        <taxon>Bacteria</taxon>
        <taxon>Pseudomonadati</taxon>
        <taxon>Pseudomonadota</taxon>
        <taxon>Alphaproteobacteria</taxon>
        <taxon>Kordiimonadales</taxon>
        <taxon>Temperatibacteraceae</taxon>
        <taxon>Temperatibacter</taxon>
    </lineage>
</organism>
<sequence length="478" mass="51928">MNILFVSSECYPLIKTGGLADVVGALPLAFDPSITNTTVFLPGFPDVLKNIKNTQKIAEFTDLAGGKSSLVKGTSSTGLNVIVMIAPHLFDLEGNPYVDMQGHDRAGNHIRYAAFSKAASDLSIGKLADLYTFDCVHAHDWQAGLTFAYLEAENLPKGPKRILTIHNLAFQGLFPKEIFAQLRLPSSMFSSNQLEYWGQVSYLKAGVVFSDHVTTVSPTYAAEIKTEELGMGFGGLLNAIKDRVSGITNGIDQGIWDPESDPQITASYSAQSLAGKALCKKALQEKMGLTRSVKKPLFCVISRLTTQKGLDLVLKAIPHLLKNGAQIAILGSGDHDLEHRYLEAADKYKGSVSTYIGYNEVLAHQVQAGADFILIPSRFEPCGLTQLCAMRYGTIPVVTRVGGLNDTVIDCNESALKLGLGTGIHLNDVTENALIESLDRSLGLFHSKKLTNKIRKNGMKQDLSWKSPAQAYNDLYSL</sequence>
<dbReference type="AlphaFoldDB" id="A0AA52EEI1"/>
<feature type="domain" description="Starch synthase catalytic" evidence="10">
    <location>
        <begin position="2"/>
        <end position="238"/>
    </location>
</feature>
<comment type="catalytic activity">
    <reaction evidence="1 8">
        <text>[(1-&gt;4)-alpha-D-glucosyl](n) + ADP-alpha-D-glucose = [(1-&gt;4)-alpha-D-glucosyl](n+1) + ADP + H(+)</text>
        <dbReference type="Rhea" id="RHEA:18189"/>
        <dbReference type="Rhea" id="RHEA-COMP:9584"/>
        <dbReference type="Rhea" id="RHEA-COMP:9587"/>
        <dbReference type="ChEBI" id="CHEBI:15378"/>
        <dbReference type="ChEBI" id="CHEBI:15444"/>
        <dbReference type="ChEBI" id="CHEBI:57498"/>
        <dbReference type="ChEBI" id="CHEBI:456216"/>
        <dbReference type="EC" id="2.4.1.21"/>
    </reaction>
</comment>
<protein>
    <recommendedName>
        <fullName evidence="8">Glycogen synthase</fullName>
        <ecNumber evidence="8">2.4.1.21</ecNumber>
    </recommendedName>
    <alternativeName>
        <fullName evidence="8">Starch [bacterial glycogen] synthase</fullName>
    </alternativeName>
</protein>
<evidence type="ECO:0000256" key="2">
    <source>
        <dbReference type="ARBA" id="ARBA00002764"/>
    </source>
</evidence>
<comment type="function">
    <text evidence="2 8">Synthesizes alpha-1,4-glucan chains using ADP-glucose.</text>
</comment>
<keyword evidence="6 8" id="KW-0808">Transferase</keyword>
<dbReference type="NCBIfam" id="NF001899">
    <property type="entry name" value="PRK00654.1-2"/>
    <property type="match status" value="1"/>
</dbReference>
<accession>A0AA52EEI1</accession>
<evidence type="ECO:0000256" key="8">
    <source>
        <dbReference type="HAMAP-Rule" id="MF_00484"/>
    </source>
</evidence>
<name>A0AA52EEI1_9PROT</name>
<dbReference type="GO" id="GO:0009011">
    <property type="term" value="F:alpha-1,4-glucan glucosyltransferase (ADP-glucose donor) activity"/>
    <property type="evidence" value="ECO:0007669"/>
    <property type="project" value="UniProtKB-UniRule"/>
</dbReference>
<reference evidence="11" key="1">
    <citation type="submission" date="2023-04" db="EMBL/GenBank/DDBJ databases">
        <title>Complete genome sequence of Temperatibacter marinus.</title>
        <authorList>
            <person name="Rong J.-C."/>
            <person name="Yi M.-L."/>
            <person name="Zhao Q."/>
        </authorList>
    </citation>
    <scope>NUCLEOTIDE SEQUENCE</scope>
    <source>
        <strain evidence="11">NBRC 110045</strain>
    </source>
</reference>
<dbReference type="CDD" id="cd03791">
    <property type="entry name" value="GT5_Glycogen_synthase_DULL1-like"/>
    <property type="match status" value="1"/>
</dbReference>
<dbReference type="Gene3D" id="3.40.50.2000">
    <property type="entry name" value="Glycogen Phosphorylase B"/>
    <property type="match status" value="2"/>
</dbReference>
<dbReference type="Pfam" id="PF00534">
    <property type="entry name" value="Glycos_transf_1"/>
    <property type="match status" value="1"/>
</dbReference>
<dbReference type="GO" id="GO:0005978">
    <property type="term" value="P:glycogen biosynthetic process"/>
    <property type="evidence" value="ECO:0007669"/>
    <property type="project" value="UniProtKB-UniRule"/>
</dbReference>
<dbReference type="RefSeq" id="WP_310798023.1">
    <property type="nucleotide sequence ID" value="NZ_CP123872.1"/>
</dbReference>
<feature type="binding site" evidence="8">
    <location>
        <position position="15"/>
    </location>
    <ligand>
        <name>ADP-alpha-D-glucose</name>
        <dbReference type="ChEBI" id="CHEBI:57498"/>
    </ligand>
</feature>
<dbReference type="InterPro" id="IPR011835">
    <property type="entry name" value="GS/SS"/>
</dbReference>
<evidence type="ECO:0000256" key="4">
    <source>
        <dbReference type="ARBA" id="ARBA00010281"/>
    </source>
</evidence>
<dbReference type="NCBIfam" id="TIGR02095">
    <property type="entry name" value="glgA"/>
    <property type="match status" value="1"/>
</dbReference>
<dbReference type="Proteomes" id="UP001268683">
    <property type="component" value="Chromosome"/>
</dbReference>
<dbReference type="EMBL" id="CP123872">
    <property type="protein sequence ID" value="WND02188.1"/>
    <property type="molecule type" value="Genomic_DNA"/>
</dbReference>
<feature type="domain" description="Glycosyl transferase family 1" evidence="9">
    <location>
        <begin position="292"/>
        <end position="459"/>
    </location>
</feature>
<comment type="similarity">
    <text evidence="4 8">Belongs to the glycosyltransferase 1 family. Bacterial/plant glycogen synthase subfamily.</text>
</comment>
<evidence type="ECO:0000256" key="1">
    <source>
        <dbReference type="ARBA" id="ARBA00001478"/>
    </source>
</evidence>
<dbReference type="InterPro" id="IPR001296">
    <property type="entry name" value="Glyco_trans_1"/>
</dbReference>
<evidence type="ECO:0000259" key="10">
    <source>
        <dbReference type="Pfam" id="PF08323"/>
    </source>
</evidence>
<dbReference type="Pfam" id="PF08323">
    <property type="entry name" value="Glyco_transf_5"/>
    <property type="match status" value="1"/>
</dbReference>
<gene>
    <name evidence="8 11" type="primary">glgA</name>
    <name evidence="11" type="ORF">QGN29_11565</name>
</gene>